<dbReference type="EMBL" id="JADQTO010000003">
    <property type="protein sequence ID" value="MBG0561505.1"/>
    <property type="molecule type" value="Genomic_DNA"/>
</dbReference>
<dbReference type="InterPro" id="IPR000182">
    <property type="entry name" value="GNAT_dom"/>
</dbReference>
<accession>A0A931CAW2</accession>
<evidence type="ECO:0000259" key="1">
    <source>
        <dbReference type="PROSITE" id="PS51186"/>
    </source>
</evidence>
<dbReference type="GO" id="GO:0016747">
    <property type="term" value="F:acyltransferase activity, transferring groups other than amino-acyl groups"/>
    <property type="evidence" value="ECO:0007669"/>
    <property type="project" value="InterPro"/>
</dbReference>
<dbReference type="PROSITE" id="PS51186">
    <property type="entry name" value="GNAT"/>
    <property type="match status" value="1"/>
</dbReference>
<dbReference type="InterPro" id="IPR016181">
    <property type="entry name" value="Acyl_CoA_acyltransferase"/>
</dbReference>
<comment type="caution">
    <text evidence="2">The sequence shown here is derived from an EMBL/GenBank/DDBJ whole genome shotgun (WGS) entry which is preliminary data.</text>
</comment>
<dbReference type="RefSeq" id="WP_196413290.1">
    <property type="nucleotide sequence ID" value="NZ_JADQTO010000003.1"/>
</dbReference>
<dbReference type="CDD" id="cd04301">
    <property type="entry name" value="NAT_SF"/>
    <property type="match status" value="1"/>
</dbReference>
<dbReference type="Pfam" id="PF00583">
    <property type="entry name" value="Acetyltransf_1"/>
    <property type="match status" value="1"/>
</dbReference>
<gene>
    <name evidence="2" type="ORF">I4J89_08525</name>
</gene>
<evidence type="ECO:0000313" key="3">
    <source>
        <dbReference type="Proteomes" id="UP000598146"/>
    </source>
</evidence>
<organism evidence="2 3">
    <name type="scientific">Actinoplanes aureus</name>
    <dbReference type="NCBI Taxonomy" id="2792083"/>
    <lineage>
        <taxon>Bacteria</taxon>
        <taxon>Bacillati</taxon>
        <taxon>Actinomycetota</taxon>
        <taxon>Actinomycetes</taxon>
        <taxon>Micromonosporales</taxon>
        <taxon>Micromonosporaceae</taxon>
        <taxon>Actinoplanes</taxon>
    </lineage>
</organism>
<dbReference type="AlphaFoldDB" id="A0A931CAW2"/>
<protein>
    <submittedName>
        <fullName evidence="2">GNAT family N-acetyltransferase</fullName>
    </submittedName>
</protein>
<keyword evidence="3" id="KW-1185">Reference proteome</keyword>
<sequence>MRSLSGSVRLRAIDDDNRDVVSALRVRPDQEQFVDGVTSSLSEASANPRARPWLRAIYSDDVPVGFLMLADAAEPDNGVIPWPYYLWRMLIDGRHQGHGYGRAALDLLVEYLRERPAADVLITSIVPGPGSPYGFYLRYGFRPTGEWFDHEQVLALPVERRR</sequence>
<evidence type="ECO:0000313" key="2">
    <source>
        <dbReference type="EMBL" id="MBG0561505.1"/>
    </source>
</evidence>
<dbReference type="Proteomes" id="UP000598146">
    <property type="component" value="Unassembled WGS sequence"/>
</dbReference>
<dbReference type="SUPFAM" id="SSF55729">
    <property type="entry name" value="Acyl-CoA N-acyltransferases (Nat)"/>
    <property type="match status" value="1"/>
</dbReference>
<feature type="domain" description="N-acetyltransferase" evidence="1">
    <location>
        <begin position="8"/>
        <end position="159"/>
    </location>
</feature>
<dbReference type="InterPro" id="IPR027455">
    <property type="entry name" value="Sper_AcTfrase_N"/>
</dbReference>
<proteinExistence type="predicted"/>
<dbReference type="Gene3D" id="1.10.287.900">
    <property type="entry name" value="The crystal structure of the spermine/spermidine acetyltransferase from enterococcus faecali"/>
    <property type="match status" value="1"/>
</dbReference>
<name>A0A931CAW2_9ACTN</name>
<reference evidence="2" key="1">
    <citation type="submission" date="2020-11" db="EMBL/GenBank/DDBJ databases">
        <title>Isolation and identification of active actinomycetes.</title>
        <authorList>
            <person name="Sun X."/>
        </authorList>
    </citation>
    <scope>NUCLEOTIDE SEQUENCE</scope>
    <source>
        <strain evidence="2">NEAU-A11</strain>
    </source>
</reference>
<dbReference type="Gene3D" id="3.40.630.30">
    <property type="match status" value="1"/>
</dbReference>